<keyword evidence="1" id="KW-0808">Transferase</keyword>
<keyword evidence="1" id="KW-0695">RNA-directed DNA polymerase</keyword>
<gene>
    <name evidence="1" type="ORF">BpHYR1_025675</name>
</gene>
<keyword evidence="1" id="KW-0548">Nucleotidyltransferase</keyword>
<keyword evidence="1" id="KW-0540">Nuclease</keyword>
<keyword evidence="1" id="KW-0255">Endonuclease</keyword>
<reference evidence="1 2" key="1">
    <citation type="journal article" date="2018" name="Sci. Rep.">
        <title>Genomic signatures of local adaptation to the degree of environmental predictability in rotifers.</title>
        <authorList>
            <person name="Franch-Gras L."/>
            <person name="Hahn C."/>
            <person name="Garcia-Roger E.M."/>
            <person name="Carmona M.J."/>
            <person name="Serra M."/>
            <person name="Gomez A."/>
        </authorList>
    </citation>
    <scope>NUCLEOTIDE SEQUENCE [LARGE SCALE GENOMIC DNA]</scope>
    <source>
        <strain evidence="1">HYR1</strain>
    </source>
</reference>
<sequence>MNQELPKKLAPQSYRIPSFDIAASEPEIQLWQNDVFDAFLEFEKTLTLEKCQNYINHLKKRWMVEPLNLPKFTIIYEEFMFNLYLNFTMSHVKTSVTYTVCVKVMLYLILIMNPNYFGAKTKIMCINTKLDTPITIDDTQIERVSEFTHIGSIISTAMRTHRGIKNILAKAKIAFARLRPAWKSTSNSNETKLKLYHSVVKAKLMCRSGCWEKCESGRKSMNTFQFGSLPIKIPKRVLQWTPQGRRKVGRPAVTWRSKSTKRFYEIGMTWGEGWQTYPTKSLPTNHDPTMPFPTK</sequence>
<accession>A0A3M7RNA6</accession>
<comment type="caution">
    <text evidence="1">The sequence shown here is derived from an EMBL/GenBank/DDBJ whole genome shotgun (WGS) entry which is preliminary data.</text>
</comment>
<organism evidence="1 2">
    <name type="scientific">Brachionus plicatilis</name>
    <name type="common">Marine rotifer</name>
    <name type="synonym">Brachionus muelleri</name>
    <dbReference type="NCBI Taxonomy" id="10195"/>
    <lineage>
        <taxon>Eukaryota</taxon>
        <taxon>Metazoa</taxon>
        <taxon>Spiralia</taxon>
        <taxon>Gnathifera</taxon>
        <taxon>Rotifera</taxon>
        <taxon>Eurotatoria</taxon>
        <taxon>Monogononta</taxon>
        <taxon>Pseudotrocha</taxon>
        <taxon>Ploima</taxon>
        <taxon>Brachionidae</taxon>
        <taxon>Brachionus</taxon>
    </lineage>
</organism>
<protein>
    <submittedName>
        <fullName evidence="1">Endonuclease-reverse transcriptase</fullName>
    </submittedName>
</protein>
<dbReference type="AlphaFoldDB" id="A0A3M7RNA6"/>
<keyword evidence="2" id="KW-1185">Reference proteome</keyword>
<dbReference type="OrthoDB" id="6145491at2759"/>
<dbReference type="GO" id="GO:0004519">
    <property type="term" value="F:endonuclease activity"/>
    <property type="evidence" value="ECO:0007669"/>
    <property type="project" value="UniProtKB-KW"/>
</dbReference>
<keyword evidence="1" id="KW-0378">Hydrolase</keyword>
<dbReference type="EMBL" id="REGN01002990">
    <property type="protein sequence ID" value="RNA25046.1"/>
    <property type="molecule type" value="Genomic_DNA"/>
</dbReference>
<proteinExistence type="predicted"/>
<evidence type="ECO:0000313" key="2">
    <source>
        <dbReference type="Proteomes" id="UP000276133"/>
    </source>
</evidence>
<name>A0A3M7RNA6_BRAPC</name>
<dbReference type="GO" id="GO:0003964">
    <property type="term" value="F:RNA-directed DNA polymerase activity"/>
    <property type="evidence" value="ECO:0007669"/>
    <property type="project" value="UniProtKB-KW"/>
</dbReference>
<evidence type="ECO:0000313" key="1">
    <source>
        <dbReference type="EMBL" id="RNA25046.1"/>
    </source>
</evidence>
<dbReference type="Proteomes" id="UP000276133">
    <property type="component" value="Unassembled WGS sequence"/>
</dbReference>